<dbReference type="Proteomes" id="UP000596661">
    <property type="component" value="Unassembled WGS sequence"/>
</dbReference>
<proteinExistence type="predicted"/>
<keyword evidence="3" id="KW-1185">Reference proteome</keyword>
<reference evidence="2" key="1">
    <citation type="submission" date="2021-03" db="UniProtKB">
        <authorList>
            <consortium name="EnsemblPlants"/>
        </authorList>
    </citation>
    <scope>IDENTIFICATION</scope>
</reference>
<feature type="compositionally biased region" description="Basic and acidic residues" evidence="1">
    <location>
        <begin position="43"/>
        <end position="56"/>
    </location>
</feature>
<dbReference type="Gramene" id="evm.model.10.182">
    <property type="protein sequence ID" value="cds.evm.model.10.182"/>
    <property type="gene ID" value="evm.TU.10.182"/>
</dbReference>
<feature type="compositionally biased region" description="Acidic residues" evidence="1">
    <location>
        <begin position="144"/>
        <end position="154"/>
    </location>
</feature>
<protein>
    <submittedName>
        <fullName evidence="2">Uncharacterized protein</fullName>
    </submittedName>
</protein>
<evidence type="ECO:0000313" key="2">
    <source>
        <dbReference type="EnsemblPlants" id="cds.evm.model.10.182"/>
    </source>
</evidence>
<evidence type="ECO:0000313" key="3">
    <source>
        <dbReference type="Proteomes" id="UP000596661"/>
    </source>
</evidence>
<sequence length="154" mass="17699">MEKVMAQLQARLSDIEEDSKEDTSKEHVNRIKRASPTNVETSARAKDKGKTKVDKPQHKIVPNLNTINYTLQKNWFIVDLWRRLNAKREKSKGEKARTQGNGLQNYINDRICGYKILNSDTKKLEEQIATLTKLTRKHSGAISDSEDEDLKPHV</sequence>
<name>A0A803QL03_CANSA</name>
<dbReference type="AlphaFoldDB" id="A0A803QL03"/>
<dbReference type="EMBL" id="UZAU01000789">
    <property type="status" value="NOT_ANNOTATED_CDS"/>
    <property type="molecule type" value="Genomic_DNA"/>
</dbReference>
<accession>A0A803QL03</accession>
<organism evidence="2 3">
    <name type="scientific">Cannabis sativa</name>
    <name type="common">Hemp</name>
    <name type="synonym">Marijuana</name>
    <dbReference type="NCBI Taxonomy" id="3483"/>
    <lineage>
        <taxon>Eukaryota</taxon>
        <taxon>Viridiplantae</taxon>
        <taxon>Streptophyta</taxon>
        <taxon>Embryophyta</taxon>
        <taxon>Tracheophyta</taxon>
        <taxon>Spermatophyta</taxon>
        <taxon>Magnoliopsida</taxon>
        <taxon>eudicotyledons</taxon>
        <taxon>Gunneridae</taxon>
        <taxon>Pentapetalae</taxon>
        <taxon>rosids</taxon>
        <taxon>fabids</taxon>
        <taxon>Rosales</taxon>
        <taxon>Cannabaceae</taxon>
        <taxon>Cannabis</taxon>
    </lineage>
</organism>
<evidence type="ECO:0000256" key="1">
    <source>
        <dbReference type="SAM" id="MobiDB-lite"/>
    </source>
</evidence>
<feature type="region of interest" description="Disordered" evidence="1">
    <location>
        <begin position="1"/>
        <end position="56"/>
    </location>
</feature>
<feature type="region of interest" description="Disordered" evidence="1">
    <location>
        <begin position="135"/>
        <end position="154"/>
    </location>
</feature>
<dbReference type="EnsemblPlants" id="evm.model.10.182">
    <property type="protein sequence ID" value="cds.evm.model.10.182"/>
    <property type="gene ID" value="evm.TU.10.182"/>
</dbReference>